<protein>
    <recommendedName>
        <fullName evidence="4">Gustatory receptor</fullName>
    </recommendedName>
</protein>
<keyword evidence="1" id="KW-1133">Transmembrane helix</keyword>
<name>T1KPM9_TETUR</name>
<feature type="transmembrane region" description="Helical" evidence="1">
    <location>
        <begin position="226"/>
        <end position="251"/>
    </location>
</feature>
<feature type="transmembrane region" description="Helical" evidence="1">
    <location>
        <begin position="114"/>
        <end position="135"/>
    </location>
</feature>
<sequence>MYQILTQFIATFHQLMSKILLFTGYSKGEAFLEVGKSLKQFESLTISLRASKYGFKYCNQKYRTHVPSKVHPIYLLIRLSVFSSIVRVFMFIFFPNETISLYLANIHYKSEKSHTAIFTVVLFAIISCLIMREYFLIIERRNAIRYNFTIYLCLINNHLRQCKLKLFPSLVEPFYRTVTSISILAYQLTLSTTISCLLFSFAMYFFNSNFYSDNVYPICCLLWMPASSITFASLASSVNSVAGYSALYITLDLYRVQSMKLWVKHLRHSRNQFDASNLLTFIISCLNEYDYQAKRTRNMAFLGITIFAMTANFFLFVSIIIKPYSQAFRMFFIFLGASSIFVTICLCYAAATFLSQLNNLYHQLHMSCRYNKFNLSVSLKALEILDRVLSPYNGITIDGGSKISKLFVVFFCLEFASVFMLLICNLKSLF</sequence>
<dbReference type="EnsemblMetazoa" id="tetur17g01070.1">
    <property type="protein sequence ID" value="tetur17g01070.1"/>
    <property type="gene ID" value="tetur17g01070"/>
</dbReference>
<reference evidence="3" key="1">
    <citation type="submission" date="2011-08" db="EMBL/GenBank/DDBJ databases">
        <authorList>
            <person name="Rombauts S."/>
        </authorList>
    </citation>
    <scope>NUCLEOTIDE SEQUENCE</scope>
    <source>
        <strain evidence="3">London</strain>
    </source>
</reference>
<feature type="transmembrane region" description="Helical" evidence="1">
    <location>
        <begin position="406"/>
        <end position="426"/>
    </location>
</feature>
<evidence type="ECO:0000313" key="3">
    <source>
        <dbReference type="Proteomes" id="UP000015104"/>
    </source>
</evidence>
<evidence type="ECO:0008006" key="4">
    <source>
        <dbReference type="Google" id="ProtNLM"/>
    </source>
</evidence>
<evidence type="ECO:0000256" key="1">
    <source>
        <dbReference type="SAM" id="Phobius"/>
    </source>
</evidence>
<dbReference type="GeneID" id="107366101"/>
<dbReference type="HOGENOM" id="CLU_633618_0_0_1"/>
<dbReference type="Proteomes" id="UP000015104">
    <property type="component" value="Unassembled WGS sequence"/>
</dbReference>
<keyword evidence="1" id="KW-0812">Transmembrane</keyword>
<keyword evidence="3" id="KW-1185">Reference proteome</keyword>
<dbReference type="KEGG" id="tut:107366101"/>
<dbReference type="RefSeq" id="XP_025017459.1">
    <property type="nucleotide sequence ID" value="XM_025161691.1"/>
</dbReference>
<evidence type="ECO:0000313" key="2">
    <source>
        <dbReference type="EnsemblMetazoa" id="tetur17g01070.1"/>
    </source>
</evidence>
<dbReference type="EMBL" id="CAEY01000333">
    <property type="status" value="NOT_ANNOTATED_CDS"/>
    <property type="molecule type" value="Genomic_DNA"/>
</dbReference>
<proteinExistence type="predicted"/>
<feature type="transmembrane region" description="Helical" evidence="1">
    <location>
        <begin position="328"/>
        <end position="351"/>
    </location>
</feature>
<feature type="transmembrane region" description="Helical" evidence="1">
    <location>
        <begin position="73"/>
        <end position="94"/>
    </location>
</feature>
<feature type="transmembrane region" description="Helical" evidence="1">
    <location>
        <begin position="183"/>
        <end position="206"/>
    </location>
</feature>
<feature type="transmembrane region" description="Helical" evidence="1">
    <location>
        <begin position="301"/>
        <end position="321"/>
    </location>
</feature>
<accession>T1KPM9</accession>
<reference evidence="2" key="2">
    <citation type="submission" date="2015-06" db="UniProtKB">
        <authorList>
            <consortium name="EnsemblMetazoa"/>
        </authorList>
    </citation>
    <scope>IDENTIFICATION</scope>
</reference>
<keyword evidence="1" id="KW-0472">Membrane</keyword>
<dbReference type="AlphaFoldDB" id="T1KPM9"/>
<organism evidence="2 3">
    <name type="scientific">Tetranychus urticae</name>
    <name type="common">Two-spotted spider mite</name>
    <dbReference type="NCBI Taxonomy" id="32264"/>
    <lineage>
        <taxon>Eukaryota</taxon>
        <taxon>Metazoa</taxon>
        <taxon>Ecdysozoa</taxon>
        <taxon>Arthropoda</taxon>
        <taxon>Chelicerata</taxon>
        <taxon>Arachnida</taxon>
        <taxon>Acari</taxon>
        <taxon>Acariformes</taxon>
        <taxon>Trombidiformes</taxon>
        <taxon>Prostigmata</taxon>
        <taxon>Eleutherengona</taxon>
        <taxon>Raphignathae</taxon>
        <taxon>Tetranychoidea</taxon>
        <taxon>Tetranychidae</taxon>
        <taxon>Tetranychus</taxon>
    </lineage>
</organism>